<gene>
    <name evidence="2" type="ORF">ZIOFF_058514</name>
</gene>
<proteinExistence type="predicted"/>
<name>A0A8J5KDY1_ZINOF</name>
<evidence type="ECO:0000256" key="1">
    <source>
        <dbReference type="SAM" id="SignalP"/>
    </source>
</evidence>
<protein>
    <submittedName>
        <fullName evidence="2">Uncharacterized protein</fullName>
    </submittedName>
</protein>
<reference evidence="2 3" key="1">
    <citation type="submission" date="2020-08" db="EMBL/GenBank/DDBJ databases">
        <title>Plant Genome Project.</title>
        <authorList>
            <person name="Zhang R.-G."/>
        </authorList>
    </citation>
    <scope>NUCLEOTIDE SEQUENCE [LARGE SCALE GENOMIC DNA]</scope>
    <source>
        <tissue evidence="2">Rhizome</tissue>
    </source>
</reference>
<feature type="chain" id="PRO_5035291692" evidence="1">
    <location>
        <begin position="27"/>
        <end position="183"/>
    </location>
</feature>
<keyword evidence="1" id="KW-0732">Signal</keyword>
<comment type="caution">
    <text evidence="2">The sequence shown here is derived from an EMBL/GenBank/DDBJ whole genome shotgun (WGS) entry which is preliminary data.</text>
</comment>
<sequence>MASSPLHYLLPLLLICSNPLQQPTSASPSFHLNFAGGEDNRHLPVMRHRRSKIFHPSTGLCVMRSTIADPLNLGPCSKSDSWQYTPQQFLMITGTYFCLEPVGLGDPVRLAIICESRWAFASESESEGGTTTHLTTELGDGRKVCLDADADGTLVANSCNQGLNLGVDSQWFKLVTTVNNSQG</sequence>
<dbReference type="InterPro" id="IPR035992">
    <property type="entry name" value="Ricin_B-like_lectins"/>
</dbReference>
<evidence type="ECO:0000313" key="3">
    <source>
        <dbReference type="Proteomes" id="UP000734854"/>
    </source>
</evidence>
<dbReference type="Proteomes" id="UP000734854">
    <property type="component" value="Unassembled WGS sequence"/>
</dbReference>
<feature type="signal peptide" evidence="1">
    <location>
        <begin position="1"/>
        <end position="26"/>
    </location>
</feature>
<dbReference type="SUPFAM" id="SSF50370">
    <property type="entry name" value="Ricin B-like lectins"/>
    <property type="match status" value="1"/>
</dbReference>
<dbReference type="PANTHER" id="PTHR31263:SF44">
    <property type="entry name" value="OS04G0481200 PROTEIN"/>
    <property type="match status" value="1"/>
</dbReference>
<evidence type="ECO:0000313" key="2">
    <source>
        <dbReference type="EMBL" id="KAG6481891.1"/>
    </source>
</evidence>
<dbReference type="AlphaFoldDB" id="A0A8J5KDY1"/>
<accession>A0A8J5KDY1</accession>
<dbReference type="PANTHER" id="PTHR31263">
    <property type="entry name" value="CELLULASE FAMILY PROTEIN (AFU_ORTHOLOGUE AFUA_5G14560)"/>
    <property type="match status" value="1"/>
</dbReference>
<dbReference type="EMBL" id="JACMSC010000016">
    <property type="protein sequence ID" value="KAG6481891.1"/>
    <property type="molecule type" value="Genomic_DNA"/>
</dbReference>
<organism evidence="2 3">
    <name type="scientific">Zingiber officinale</name>
    <name type="common">Ginger</name>
    <name type="synonym">Amomum zingiber</name>
    <dbReference type="NCBI Taxonomy" id="94328"/>
    <lineage>
        <taxon>Eukaryota</taxon>
        <taxon>Viridiplantae</taxon>
        <taxon>Streptophyta</taxon>
        <taxon>Embryophyta</taxon>
        <taxon>Tracheophyta</taxon>
        <taxon>Spermatophyta</taxon>
        <taxon>Magnoliopsida</taxon>
        <taxon>Liliopsida</taxon>
        <taxon>Zingiberales</taxon>
        <taxon>Zingiberaceae</taxon>
        <taxon>Zingiber</taxon>
    </lineage>
</organism>
<keyword evidence="3" id="KW-1185">Reference proteome</keyword>